<accession>A0A0A9BL52</accession>
<proteinExistence type="predicted"/>
<protein>
    <submittedName>
        <fullName evidence="1">Uncharacterized protein</fullName>
    </submittedName>
</protein>
<sequence>MFFSMNNRATAIIYTFESSAYSK</sequence>
<evidence type="ECO:0000313" key="1">
    <source>
        <dbReference type="EMBL" id="JAD60002.1"/>
    </source>
</evidence>
<name>A0A0A9BL52_ARUDO</name>
<reference evidence="1" key="1">
    <citation type="submission" date="2014-09" db="EMBL/GenBank/DDBJ databases">
        <authorList>
            <person name="Magalhaes I.L.F."/>
            <person name="Oliveira U."/>
            <person name="Santos F.R."/>
            <person name="Vidigal T.H.D.A."/>
            <person name="Brescovit A.D."/>
            <person name="Santos A.J."/>
        </authorList>
    </citation>
    <scope>NUCLEOTIDE SEQUENCE</scope>
    <source>
        <tissue evidence="1">Shoot tissue taken approximately 20 cm above the soil surface</tissue>
    </source>
</reference>
<reference evidence="1" key="2">
    <citation type="journal article" date="2015" name="Data Brief">
        <title>Shoot transcriptome of the giant reed, Arundo donax.</title>
        <authorList>
            <person name="Barrero R.A."/>
            <person name="Guerrero F.D."/>
            <person name="Moolhuijzen P."/>
            <person name="Goolsby J.A."/>
            <person name="Tidwell J."/>
            <person name="Bellgard S.E."/>
            <person name="Bellgard M.I."/>
        </authorList>
    </citation>
    <scope>NUCLEOTIDE SEQUENCE</scope>
    <source>
        <tissue evidence="1">Shoot tissue taken approximately 20 cm above the soil surface</tissue>
    </source>
</reference>
<dbReference type="AlphaFoldDB" id="A0A0A9BL52"/>
<dbReference type="EMBL" id="GBRH01237893">
    <property type="protein sequence ID" value="JAD60002.1"/>
    <property type="molecule type" value="Transcribed_RNA"/>
</dbReference>
<organism evidence="1">
    <name type="scientific">Arundo donax</name>
    <name type="common">Giant reed</name>
    <name type="synonym">Donax arundinaceus</name>
    <dbReference type="NCBI Taxonomy" id="35708"/>
    <lineage>
        <taxon>Eukaryota</taxon>
        <taxon>Viridiplantae</taxon>
        <taxon>Streptophyta</taxon>
        <taxon>Embryophyta</taxon>
        <taxon>Tracheophyta</taxon>
        <taxon>Spermatophyta</taxon>
        <taxon>Magnoliopsida</taxon>
        <taxon>Liliopsida</taxon>
        <taxon>Poales</taxon>
        <taxon>Poaceae</taxon>
        <taxon>PACMAD clade</taxon>
        <taxon>Arundinoideae</taxon>
        <taxon>Arundineae</taxon>
        <taxon>Arundo</taxon>
    </lineage>
</organism>